<dbReference type="SUPFAM" id="SSF52266">
    <property type="entry name" value="SGNH hydrolase"/>
    <property type="match status" value="1"/>
</dbReference>
<dbReference type="CDD" id="cd00229">
    <property type="entry name" value="SGNH_hydrolase"/>
    <property type="match status" value="1"/>
</dbReference>
<keyword evidence="2" id="KW-1185">Reference proteome</keyword>
<dbReference type="EMBL" id="CP036343">
    <property type="protein sequence ID" value="QDT91110.1"/>
    <property type="molecule type" value="Genomic_DNA"/>
</dbReference>
<name>A0A517VDM9_9PLAN</name>
<dbReference type="AlphaFoldDB" id="A0A517VDM9"/>
<dbReference type="GO" id="GO:0016788">
    <property type="term" value="F:hydrolase activity, acting on ester bonds"/>
    <property type="evidence" value="ECO:0007669"/>
    <property type="project" value="UniProtKB-ARBA"/>
</dbReference>
<proteinExistence type="predicted"/>
<evidence type="ECO:0000313" key="1">
    <source>
        <dbReference type="EMBL" id="QDT91110.1"/>
    </source>
</evidence>
<evidence type="ECO:0000313" key="2">
    <source>
        <dbReference type="Proteomes" id="UP000316855"/>
    </source>
</evidence>
<dbReference type="InterPro" id="IPR036514">
    <property type="entry name" value="SGNH_hydro_sf"/>
</dbReference>
<protein>
    <submittedName>
        <fullName evidence="1">Uncharacterized protein</fullName>
    </submittedName>
</protein>
<dbReference type="KEGG" id="gax:Pan161_27650"/>
<sequence length="570" mass="64395">MESDIFIFQKTDSITLGAPQRLQTLTLYQPPWFMNSPPFPFPTVAPRTKFDSHRTTDTIIPTVRNHVATHCSVCLCLPPVNRRALRNILMQLLRSTLILSLALVACSSDLLAQPTAKFDPVKPVGDPATFGANIQRTMTLLATSTPEKRNRVRILFYGQSVTRNPWWEDVANDLRQRFPHADLEIENRAIGGYGGPVLINTAEFDLYPFYPDLVIFHVWSGVESGHQEKIIRRIRERTTAEVLLWTSNLRWPSTVPPDGDPQHPDVLAKDAQDQAISDLYFRLGRELNCEVADVRTGMQGYLKQHNLVVKDTLRDTVHPNQLGNFLIAELVKPHLRYDPSFPDDKWKDLVTDVPINDARVQKKDDGSLTLNFKGNRIDVIAAPGDAAKAAVLLDGKSPSQFPELYYHTRPSPTPVAGRPAFNRIDHQSPLQVETWTARILECDLEKDVLRYEVSGSKTGPDGTGDHKKRFVSNSGRVVIEPRMWMVNWSLRYRKQSLPKDYQVTWETKPLFVDVWQSPAVTDSSKEYPTVLAQGLKNGDHSLTLTPQTTGKLPVKAFRIYRPPLNVSAAE</sequence>
<reference evidence="1 2" key="1">
    <citation type="submission" date="2019-02" db="EMBL/GenBank/DDBJ databases">
        <title>Deep-cultivation of Planctomycetes and their phenomic and genomic characterization uncovers novel biology.</title>
        <authorList>
            <person name="Wiegand S."/>
            <person name="Jogler M."/>
            <person name="Boedeker C."/>
            <person name="Pinto D."/>
            <person name="Vollmers J."/>
            <person name="Rivas-Marin E."/>
            <person name="Kohn T."/>
            <person name="Peeters S.H."/>
            <person name="Heuer A."/>
            <person name="Rast P."/>
            <person name="Oberbeckmann S."/>
            <person name="Bunk B."/>
            <person name="Jeske O."/>
            <person name="Meyerdierks A."/>
            <person name="Storesund J.E."/>
            <person name="Kallscheuer N."/>
            <person name="Luecker S."/>
            <person name="Lage O.M."/>
            <person name="Pohl T."/>
            <person name="Merkel B.J."/>
            <person name="Hornburger P."/>
            <person name="Mueller R.-W."/>
            <person name="Bruemmer F."/>
            <person name="Labrenz M."/>
            <person name="Spormann A.M."/>
            <person name="Op den Camp H."/>
            <person name="Overmann J."/>
            <person name="Amann R."/>
            <person name="Jetten M.S.M."/>
            <person name="Mascher T."/>
            <person name="Medema M.H."/>
            <person name="Devos D.P."/>
            <person name="Kaster A.-K."/>
            <person name="Ovreas L."/>
            <person name="Rohde M."/>
            <person name="Galperin M.Y."/>
            <person name="Jogler C."/>
        </authorList>
    </citation>
    <scope>NUCLEOTIDE SEQUENCE [LARGE SCALE GENOMIC DNA]</scope>
    <source>
        <strain evidence="1 2">Pan161</strain>
    </source>
</reference>
<dbReference type="Proteomes" id="UP000316855">
    <property type="component" value="Chromosome"/>
</dbReference>
<dbReference type="Gene3D" id="3.40.50.1110">
    <property type="entry name" value="SGNH hydrolase"/>
    <property type="match status" value="1"/>
</dbReference>
<gene>
    <name evidence="1" type="ORF">Pan161_27650</name>
</gene>
<organism evidence="1 2">
    <name type="scientific">Gimesia algae</name>
    <dbReference type="NCBI Taxonomy" id="2527971"/>
    <lineage>
        <taxon>Bacteria</taxon>
        <taxon>Pseudomonadati</taxon>
        <taxon>Planctomycetota</taxon>
        <taxon>Planctomycetia</taxon>
        <taxon>Planctomycetales</taxon>
        <taxon>Planctomycetaceae</taxon>
        <taxon>Gimesia</taxon>
    </lineage>
</organism>
<accession>A0A517VDM9</accession>